<evidence type="ECO:0000313" key="9">
    <source>
        <dbReference type="WBParaSite" id="ASIM_0001391301-mRNA-1"/>
    </source>
</evidence>
<evidence type="ECO:0000259" key="6">
    <source>
        <dbReference type="SMART" id="SM00852"/>
    </source>
</evidence>
<dbReference type="Pfam" id="PF24102">
    <property type="entry name" value="FLAD1_M"/>
    <property type="match status" value="1"/>
</dbReference>
<evidence type="ECO:0000313" key="7">
    <source>
        <dbReference type="EMBL" id="VDK49462.1"/>
    </source>
</evidence>
<protein>
    <submittedName>
        <fullName evidence="9">Probable FAD synthase (inferred by orthology to a C. elegans protein)</fullName>
    </submittedName>
</protein>
<dbReference type="Gene3D" id="3.40.50.620">
    <property type="entry name" value="HUPs"/>
    <property type="match status" value="1"/>
</dbReference>
<proteinExistence type="inferred from homology"/>
<evidence type="ECO:0000256" key="2">
    <source>
        <dbReference type="ARBA" id="ARBA00022679"/>
    </source>
</evidence>
<dbReference type="InterPro" id="IPR056596">
    <property type="entry name" value="FLAD1_M"/>
</dbReference>
<reference evidence="9" key="1">
    <citation type="submission" date="2016-04" db="UniProtKB">
        <authorList>
            <consortium name="WormBaseParasite"/>
        </authorList>
    </citation>
    <scope>IDENTIFICATION</scope>
</reference>
<keyword evidence="8" id="KW-1185">Reference proteome</keyword>
<keyword evidence="4" id="KW-0547">Nucleotide-binding</keyword>
<organism evidence="9">
    <name type="scientific">Anisakis simplex</name>
    <name type="common">Herring worm</name>
    <dbReference type="NCBI Taxonomy" id="6269"/>
    <lineage>
        <taxon>Eukaryota</taxon>
        <taxon>Metazoa</taxon>
        <taxon>Ecdysozoa</taxon>
        <taxon>Nematoda</taxon>
        <taxon>Chromadorea</taxon>
        <taxon>Rhabditida</taxon>
        <taxon>Spirurina</taxon>
        <taxon>Ascaridomorpha</taxon>
        <taxon>Ascaridoidea</taxon>
        <taxon>Anisakidae</taxon>
        <taxon>Anisakis</taxon>
        <taxon>Anisakis simplex complex</taxon>
    </lineage>
</organism>
<dbReference type="OrthoDB" id="270728at2759"/>
<dbReference type="GO" id="GO:0005524">
    <property type="term" value="F:ATP binding"/>
    <property type="evidence" value="ECO:0007669"/>
    <property type="project" value="UniProtKB-KW"/>
</dbReference>
<evidence type="ECO:0000256" key="3">
    <source>
        <dbReference type="ARBA" id="ARBA00022695"/>
    </source>
</evidence>
<dbReference type="Proteomes" id="UP000267096">
    <property type="component" value="Unassembled WGS sequence"/>
</dbReference>
<dbReference type="WBParaSite" id="ASIM_0001391301-mRNA-1">
    <property type="protein sequence ID" value="ASIM_0001391301-mRNA-1"/>
    <property type="gene ID" value="ASIM_0001391301"/>
</dbReference>
<keyword evidence="2" id="KW-0808">Transferase</keyword>
<evidence type="ECO:0000256" key="5">
    <source>
        <dbReference type="ARBA" id="ARBA00022840"/>
    </source>
</evidence>
<gene>
    <name evidence="7" type="ORF">ASIM_LOCUS13341</name>
</gene>
<dbReference type="GO" id="GO:0006747">
    <property type="term" value="P:FAD biosynthetic process"/>
    <property type="evidence" value="ECO:0007669"/>
    <property type="project" value="TreeGrafter"/>
</dbReference>
<sequence>MNRLCSVGLTTSPIKVVINDSLRLLSMATRHRKTAGIIVIGDEILKGSTVDTNSNFFCRKLHNKGVLVKKISVIGDEVNEIADEVSKFSSRYDIVFTTGGIGPTHDDRTLMAVALAFGDVLSPSAEMHSVYKKYLKHGSEGEPNTGLERMCNIPKTSRLLWGCKRTSKFPIVQIRNVTVFPGVPKFCQQAFEDFEDVIFPHGSLLPFFTETLFVKAAELKFSKILSEIADKYGSLVSIGSYPAPDNAYYKAKLTIESDSVSVGESAVADLKSALKEMIVYYDESAWLDPIPKFMSFKRRECESDVNTDSSFIDRVDDAMSIIHSTLHKYPFVFNSVCPILDWSYADVWRMLRGLCIPYCRLYDLGYTSLGDRDTTRKNDALKIVDKKGELIGYRPAYMLAADDLERTGRVDG</sequence>
<evidence type="ECO:0000313" key="8">
    <source>
        <dbReference type="Proteomes" id="UP000267096"/>
    </source>
</evidence>
<dbReference type="SUPFAM" id="SSF53218">
    <property type="entry name" value="Molybdenum cofactor biosynthesis proteins"/>
    <property type="match status" value="1"/>
</dbReference>
<dbReference type="PANTHER" id="PTHR23293:SF9">
    <property type="entry name" value="FAD SYNTHASE"/>
    <property type="match status" value="1"/>
</dbReference>
<reference evidence="7 8" key="2">
    <citation type="submission" date="2018-11" db="EMBL/GenBank/DDBJ databases">
        <authorList>
            <consortium name="Pathogen Informatics"/>
        </authorList>
    </citation>
    <scope>NUCLEOTIDE SEQUENCE [LARGE SCALE GENOMIC DNA]</scope>
</reference>
<evidence type="ECO:0000256" key="4">
    <source>
        <dbReference type="ARBA" id="ARBA00022741"/>
    </source>
</evidence>
<keyword evidence="5" id="KW-0067">ATP-binding</keyword>
<dbReference type="InterPro" id="IPR014729">
    <property type="entry name" value="Rossmann-like_a/b/a_fold"/>
</dbReference>
<dbReference type="EMBL" id="UYRR01031366">
    <property type="protein sequence ID" value="VDK49462.1"/>
    <property type="molecule type" value="Genomic_DNA"/>
</dbReference>
<dbReference type="Pfam" id="PF00994">
    <property type="entry name" value="MoCF_biosynth"/>
    <property type="match status" value="1"/>
</dbReference>
<accession>A0A158PP87</accession>
<name>A0A158PP87_ANISI</name>
<dbReference type="PANTHER" id="PTHR23293">
    <property type="entry name" value="FAD SYNTHETASE-RELATED FMN ADENYLYLTRANSFERASE"/>
    <property type="match status" value="1"/>
</dbReference>
<dbReference type="InterPro" id="IPR036425">
    <property type="entry name" value="MoaB/Mog-like_dom_sf"/>
</dbReference>
<dbReference type="SMART" id="SM00852">
    <property type="entry name" value="MoCF_biosynth"/>
    <property type="match status" value="1"/>
</dbReference>
<dbReference type="AlphaFoldDB" id="A0A158PP87"/>
<dbReference type="Gene3D" id="3.40.980.10">
    <property type="entry name" value="MoaB/Mog-like domain"/>
    <property type="match status" value="1"/>
</dbReference>
<evidence type="ECO:0000256" key="1">
    <source>
        <dbReference type="ARBA" id="ARBA00007589"/>
    </source>
</evidence>
<dbReference type="SUPFAM" id="SSF52402">
    <property type="entry name" value="Adenine nucleotide alpha hydrolases-like"/>
    <property type="match status" value="1"/>
</dbReference>
<feature type="domain" description="MoaB/Mog" evidence="6">
    <location>
        <begin position="36"/>
        <end position="201"/>
    </location>
</feature>
<dbReference type="InterPro" id="IPR001453">
    <property type="entry name" value="MoaB/Mog_dom"/>
</dbReference>
<comment type="similarity">
    <text evidence="1">In the N-terminal section; belongs to the MoaB/Mog family.</text>
</comment>
<dbReference type="GO" id="GO:0003919">
    <property type="term" value="F:FMN adenylyltransferase activity"/>
    <property type="evidence" value="ECO:0007669"/>
    <property type="project" value="UniProtKB-EC"/>
</dbReference>
<dbReference type="CDD" id="cd00885">
    <property type="entry name" value="cinA"/>
    <property type="match status" value="1"/>
</dbReference>
<keyword evidence="3" id="KW-0548">Nucleotidyltransferase</keyword>